<gene>
    <name evidence="2" type="ORF">Slati_2914200</name>
</gene>
<dbReference type="PANTHER" id="PTHR23272">
    <property type="entry name" value="BED FINGER-RELATED"/>
    <property type="match status" value="1"/>
</dbReference>
<dbReference type="EMBL" id="JACGWN010000010">
    <property type="protein sequence ID" value="KAL0427394.1"/>
    <property type="molecule type" value="Genomic_DNA"/>
</dbReference>
<protein>
    <submittedName>
        <fullName evidence="2">AC transposase</fullName>
    </submittedName>
</protein>
<organism evidence="2">
    <name type="scientific">Sesamum latifolium</name>
    <dbReference type="NCBI Taxonomy" id="2727402"/>
    <lineage>
        <taxon>Eukaryota</taxon>
        <taxon>Viridiplantae</taxon>
        <taxon>Streptophyta</taxon>
        <taxon>Embryophyta</taxon>
        <taxon>Tracheophyta</taxon>
        <taxon>Spermatophyta</taxon>
        <taxon>Magnoliopsida</taxon>
        <taxon>eudicotyledons</taxon>
        <taxon>Gunneridae</taxon>
        <taxon>Pentapetalae</taxon>
        <taxon>asterids</taxon>
        <taxon>lamiids</taxon>
        <taxon>Lamiales</taxon>
        <taxon>Pedaliaceae</taxon>
        <taxon>Sesamum</taxon>
    </lineage>
</organism>
<dbReference type="PANTHER" id="PTHR23272:SF193">
    <property type="entry name" value="OS07G0624100 PROTEIN"/>
    <property type="match status" value="1"/>
</dbReference>
<comment type="caution">
    <text evidence="2">The sequence shown here is derived from an EMBL/GenBank/DDBJ whole genome shotgun (WGS) entry which is preliminary data.</text>
</comment>
<dbReference type="SUPFAM" id="SSF53098">
    <property type="entry name" value="Ribonuclease H-like"/>
    <property type="match status" value="1"/>
</dbReference>
<dbReference type="Pfam" id="PF05699">
    <property type="entry name" value="Dimer_Tnp_hAT"/>
    <property type="match status" value="1"/>
</dbReference>
<dbReference type="InterPro" id="IPR008906">
    <property type="entry name" value="HATC_C_dom"/>
</dbReference>
<name>A0AAW2VEI9_9LAMI</name>
<dbReference type="InterPro" id="IPR012337">
    <property type="entry name" value="RNaseH-like_sf"/>
</dbReference>
<evidence type="ECO:0000313" key="2">
    <source>
        <dbReference type="EMBL" id="KAL0427394.1"/>
    </source>
</evidence>
<reference evidence="2" key="1">
    <citation type="submission" date="2020-06" db="EMBL/GenBank/DDBJ databases">
        <authorList>
            <person name="Li T."/>
            <person name="Hu X."/>
            <person name="Zhang T."/>
            <person name="Song X."/>
            <person name="Zhang H."/>
            <person name="Dai N."/>
            <person name="Sheng W."/>
            <person name="Hou X."/>
            <person name="Wei L."/>
        </authorList>
    </citation>
    <scope>NUCLEOTIDE SEQUENCE</scope>
    <source>
        <strain evidence="2">KEN1</strain>
        <tissue evidence="2">Leaf</tissue>
    </source>
</reference>
<feature type="domain" description="HAT C-terminal dimerisation" evidence="1">
    <location>
        <begin position="12"/>
        <end position="83"/>
    </location>
</feature>
<evidence type="ECO:0000259" key="1">
    <source>
        <dbReference type="Pfam" id="PF05699"/>
    </source>
</evidence>
<reference evidence="2" key="2">
    <citation type="journal article" date="2024" name="Plant">
        <title>Genomic evolution and insights into agronomic trait innovations of Sesamum species.</title>
        <authorList>
            <person name="Miao H."/>
            <person name="Wang L."/>
            <person name="Qu L."/>
            <person name="Liu H."/>
            <person name="Sun Y."/>
            <person name="Le M."/>
            <person name="Wang Q."/>
            <person name="Wei S."/>
            <person name="Zheng Y."/>
            <person name="Lin W."/>
            <person name="Duan Y."/>
            <person name="Cao H."/>
            <person name="Xiong S."/>
            <person name="Wang X."/>
            <person name="Wei L."/>
            <person name="Li C."/>
            <person name="Ma Q."/>
            <person name="Ju M."/>
            <person name="Zhao R."/>
            <person name="Li G."/>
            <person name="Mu C."/>
            <person name="Tian Q."/>
            <person name="Mei H."/>
            <person name="Zhang T."/>
            <person name="Gao T."/>
            <person name="Zhang H."/>
        </authorList>
    </citation>
    <scope>NUCLEOTIDE SEQUENCE</scope>
    <source>
        <strain evidence="2">KEN1</strain>
    </source>
</reference>
<sequence length="117" mass="13375">MNMVIYYAVILDPRYKFDILNWWKVNSYRFSILSKIARDILAVPVSTVASESAFSTGGRVLDAFKSLLSPKIVQALICAQDWLRMDSKPNVEEDLYEIETIEREILNLGIDSTIVDI</sequence>
<accession>A0AAW2VEI9</accession>
<dbReference type="AlphaFoldDB" id="A0AAW2VEI9"/>
<proteinExistence type="predicted"/>
<dbReference type="GO" id="GO:0046983">
    <property type="term" value="F:protein dimerization activity"/>
    <property type="evidence" value="ECO:0007669"/>
    <property type="project" value="InterPro"/>
</dbReference>